<evidence type="ECO:0000259" key="9">
    <source>
        <dbReference type="PROSITE" id="PS50146"/>
    </source>
</evidence>
<dbReference type="InterPro" id="IPR005218">
    <property type="entry name" value="Diacylglycerol/lipid_kinase"/>
</dbReference>
<dbReference type="AlphaFoldDB" id="A0A7X3MEH5"/>
<evidence type="ECO:0000313" key="11">
    <source>
        <dbReference type="Proteomes" id="UP000460412"/>
    </source>
</evidence>
<evidence type="ECO:0000256" key="6">
    <source>
        <dbReference type="ARBA" id="ARBA00022840"/>
    </source>
</evidence>
<dbReference type="SUPFAM" id="SSF111331">
    <property type="entry name" value="NAD kinase/diacylglycerol kinase-like"/>
    <property type="match status" value="1"/>
</dbReference>
<comment type="cofactor">
    <cofactor evidence="1">
        <name>Mg(2+)</name>
        <dbReference type="ChEBI" id="CHEBI:18420"/>
    </cofactor>
</comment>
<dbReference type="PANTHER" id="PTHR12358:SF54">
    <property type="entry name" value="SPHINGOSINE KINASE RELATED PROTEIN"/>
    <property type="match status" value="1"/>
</dbReference>
<keyword evidence="7" id="KW-0444">Lipid biosynthesis</keyword>
<dbReference type="Pfam" id="PF00781">
    <property type="entry name" value="DAGK_cat"/>
    <property type="match status" value="1"/>
</dbReference>
<evidence type="ECO:0000256" key="7">
    <source>
        <dbReference type="ARBA" id="ARBA00023209"/>
    </source>
</evidence>
<gene>
    <name evidence="10" type="ORF">GN277_05425</name>
</gene>
<evidence type="ECO:0000256" key="1">
    <source>
        <dbReference type="ARBA" id="ARBA00001946"/>
    </source>
</evidence>
<dbReference type="InterPro" id="IPR016064">
    <property type="entry name" value="NAD/diacylglycerol_kinase_sf"/>
</dbReference>
<keyword evidence="8" id="KW-1208">Phospholipid metabolism</keyword>
<evidence type="ECO:0000256" key="3">
    <source>
        <dbReference type="ARBA" id="ARBA00022679"/>
    </source>
</evidence>
<protein>
    <submittedName>
        <fullName evidence="10">YegS/Rv2252/BmrU family lipid kinase</fullName>
    </submittedName>
</protein>
<sequence>MQTFTDEIRLDSDTNTAGCPDEYTFIVNPNSRSGLGYRIWNQVEPILKVRAIKYSVHFTKYRQHAAKLVQELTSDGKYHTLVALGGDGTINEVVDGIRFLSKVTLGYIPTGSSNDFARSLHLPTEPLQGLDNILSPTRYLPVNIGILTYNGKKRRFAVSSGMGFDAGICHEAMVSPVKALLNRLHLGKLTYVGIALRQILTLTPQCITLTLDDSRKINFKRAYFATAMNLKFEGGGFKFCPNANCQDGLLDVIVISGLSKLKILALLPTAYKGWHTRFSGVYIYTCKKMEITSSISLPLHTDGEPVLKQTRASMSLEPEKLRIIAAP</sequence>
<organism evidence="10 11">
    <name type="scientific">Sporofaciens musculi</name>
    <dbReference type="NCBI Taxonomy" id="2681861"/>
    <lineage>
        <taxon>Bacteria</taxon>
        <taxon>Bacillati</taxon>
        <taxon>Bacillota</taxon>
        <taxon>Clostridia</taxon>
        <taxon>Lachnospirales</taxon>
        <taxon>Lachnospiraceae</taxon>
        <taxon>Sporofaciens</taxon>
    </lineage>
</organism>
<dbReference type="InterPro" id="IPR050187">
    <property type="entry name" value="Lipid_Phosphate_FormReg"/>
</dbReference>
<keyword evidence="5 10" id="KW-0418">Kinase</keyword>
<dbReference type="GO" id="GO:0016301">
    <property type="term" value="F:kinase activity"/>
    <property type="evidence" value="ECO:0007669"/>
    <property type="project" value="UniProtKB-KW"/>
</dbReference>
<comment type="caution">
    <text evidence="10">The sequence shown here is derived from an EMBL/GenBank/DDBJ whole genome shotgun (WGS) entry which is preliminary data.</text>
</comment>
<keyword evidence="4" id="KW-0547">Nucleotide-binding</keyword>
<feature type="domain" description="DAGKc" evidence="9">
    <location>
        <begin position="18"/>
        <end position="151"/>
    </location>
</feature>
<dbReference type="SMART" id="SM00046">
    <property type="entry name" value="DAGKc"/>
    <property type="match status" value="1"/>
</dbReference>
<dbReference type="GO" id="GO:0008654">
    <property type="term" value="P:phospholipid biosynthetic process"/>
    <property type="evidence" value="ECO:0007669"/>
    <property type="project" value="UniProtKB-KW"/>
</dbReference>
<dbReference type="InterPro" id="IPR017438">
    <property type="entry name" value="ATP-NAD_kinase_N"/>
</dbReference>
<dbReference type="Pfam" id="PF19279">
    <property type="entry name" value="YegS_C"/>
    <property type="match status" value="1"/>
</dbReference>
<comment type="similarity">
    <text evidence="2">Belongs to the diacylglycerol/lipid kinase family.</text>
</comment>
<dbReference type="RefSeq" id="WP_159750174.1">
    <property type="nucleotide sequence ID" value="NZ_CASSPE010000013.1"/>
</dbReference>
<reference evidence="10 11" key="1">
    <citation type="submission" date="2019-12" db="EMBL/GenBank/DDBJ databases">
        <title>Sporaefaciens musculi gen. nov., sp. nov., a novel bacterium isolated from the caecum of an obese mouse.</title>
        <authorList>
            <person name="Rasmussen T.S."/>
            <person name="Streidl T."/>
            <person name="Hitch T.C.A."/>
            <person name="Wortmann E."/>
            <person name="Deptula P."/>
            <person name="Hansen M."/>
            <person name="Nielsen D.S."/>
            <person name="Clavel T."/>
            <person name="Vogensen F.K."/>
        </authorList>
    </citation>
    <scope>NUCLEOTIDE SEQUENCE [LARGE SCALE GENOMIC DNA]</scope>
    <source>
        <strain evidence="10 11">WCA-9-b2</strain>
    </source>
</reference>
<dbReference type="Proteomes" id="UP000460412">
    <property type="component" value="Unassembled WGS sequence"/>
</dbReference>
<evidence type="ECO:0000256" key="2">
    <source>
        <dbReference type="ARBA" id="ARBA00005983"/>
    </source>
</evidence>
<dbReference type="NCBIfam" id="TIGR00147">
    <property type="entry name" value="YegS/Rv2252/BmrU family lipid kinase"/>
    <property type="match status" value="1"/>
</dbReference>
<dbReference type="Gene3D" id="2.60.200.40">
    <property type="match status" value="1"/>
</dbReference>
<keyword evidence="6" id="KW-0067">ATP-binding</keyword>
<keyword evidence="7" id="KW-0594">Phospholipid biosynthesis</keyword>
<evidence type="ECO:0000256" key="5">
    <source>
        <dbReference type="ARBA" id="ARBA00022777"/>
    </source>
</evidence>
<evidence type="ECO:0000256" key="8">
    <source>
        <dbReference type="ARBA" id="ARBA00023264"/>
    </source>
</evidence>
<keyword evidence="3" id="KW-0808">Transferase</keyword>
<evidence type="ECO:0000313" key="10">
    <source>
        <dbReference type="EMBL" id="MXP74842.1"/>
    </source>
</evidence>
<proteinExistence type="inferred from homology"/>
<name>A0A7X3MEH5_9FIRM</name>
<keyword evidence="11" id="KW-1185">Reference proteome</keyword>
<dbReference type="EMBL" id="WUQX01000001">
    <property type="protein sequence ID" value="MXP74842.1"/>
    <property type="molecule type" value="Genomic_DNA"/>
</dbReference>
<dbReference type="Gene3D" id="3.40.50.10330">
    <property type="entry name" value="Probable inorganic polyphosphate/atp-NAD kinase, domain 1"/>
    <property type="match status" value="1"/>
</dbReference>
<evidence type="ECO:0000256" key="4">
    <source>
        <dbReference type="ARBA" id="ARBA00022741"/>
    </source>
</evidence>
<dbReference type="PANTHER" id="PTHR12358">
    <property type="entry name" value="SPHINGOSINE KINASE"/>
    <property type="match status" value="1"/>
</dbReference>
<accession>A0A7X3MEH5</accession>
<dbReference type="InterPro" id="IPR001206">
    <property type="entry name" value="Diacylglycerol_kinase_cat_dom"/>
</dbReference>
<dbReference type="InterPro" id="IPR045540">
    <property type="entry name" value="YegS/DAGK_C"/>
</dbReference>
<dbReference type="GO" id="GO:0005524">
    <property type="term" value="F:ATP binding"/>
    <property type="evidence" value="ECO:0007669"/>
    <property type="project" value="UniProtKB-KW"/>
</dbReference>
<dbReference type="PROSITE" id="PS50146">
    <property type="entry name" value="DAGK"/>
    <property type="match status" value="1"/>
</dbReference>
<keyword evidence="7" id="KW-0443">Lipid metabolism</keyword>